<comment type="subcellular location">
    <subcellularLocation>
        <location evidence="1">Secreted</location>
    </subcellularLocation>
</comment>
<dbReference type="Ensembl" id="ENSPNAT00000025218.2">
    <property type="protein sequence ID" value="ENSPNAP00000033939.2"/>
    <property type="gene ID" value="ENSPNAG00000031903.1"/>
</dbReference>
<reference evidence="6" key="2">
    <citation type="submission" date="2025-08" db="UniProtKB">
        <authorList>
            <consortium name="Ensembl"/>
        </authorList>
    </citation>
    <scope>IDENTIFICATION</scope>
</reference>
<reference evidence="6 7" key="1">
    <citation type="submission" date="2020-10" db="EMBL/GenBank/DDBJ databases">
        <title>Pygocentrus nattereri (red-bellied piranha) genome, fPygNat1, primary haplotype.</title>
        <authorList>
            <person name="Myers G."/>
            <person name="Meyer A."/>
            <person name="Karagic N."/>
            <person name="Pippel M."/>
            <person name="Winkler S."/>
            <person name="Tracey A."/>
            <person name="Wood J."/>
            <person name="Formenti G."/>
            <person name="Howe K."/>
            <person name="Fedrigo O."/>
            <person name="Jarvis E.D."/>
        </authorList>
    </citation>
    <scope>NUCLEOTIDE SEQUENCE [LARGE SCALE GENOMIC DNA]</scope>
</reference>
<dbReference type="Pfam" id="PF00396">
    <property type="entry name" value="Granulin"/>
    <property type="match status" value="1"/>
</dbReference>
<dbReference type="GeneTree" id="ENSGT00470000042293"/>
<organism evidence="6 7">
    <name type="scientific">Pygocentrus nattereri</name>
    <name type="common">Red-bellied piranha</name>
    <dbReference type="NCBI Taxonomy" id="42514"/>
    <lineage>
        <taxon>Eukaryota</taxon>
        <taxon>Metazoa</taxon>
        <taxon>Chordata</taxon>
        <taxon>Craniata</taxon>
        <taxon>Vertebrata</taxon>
        <taxon>Euteleostomi</taxon>
        <taxon>Actinopterygii</taxon>
        <taxon>Neopterygii</taxon>
        <taxon>Teleostei</taxon>
        <taxon>Ostariophysi</taxon>
        <taxon>Characiformes</taxon>
        <taxon>Characoidei</taxon>
        <taxon>Pygocentrus</taxon>
    </lineage>
</organism>
<dbReference type="SUPFAM" id="SSF57277">
    <property type="entry name" value="Granulin repeat"/>
    <property type="match status" value="2"/>
</dbReference>
<dbReference type="Proteomes" id="UP001501920">
    <property type="component" value="Chromosome 7"/>
</dbReference>
<dbReference type="SMART" id="SM00277">
    <property type="entry name" value="GRAN"/>
    <property type="match status" value="2"/>
</dbReference>
<evidence type="ECO:0000259" key="5">
    <source>
        <dbReference type="SMART" id="SM00277"/>
    </source>
</evidence>
<dbReference type="PANTHER" id="PTHR12274">
    <property type="entry name" value="GRANULIN"/>
    <property type="match status" value="1"/>
</dbReference>
<keyword evidence="7" id="KW-1185">Reference proteome</keyword>
<evidence type="ECO:0000256" key="2">
    <source>
        <dbReference type="ARBA" id="ARBA00010093"/>
    </source>
</evidence>
<dbReference type="PANTHER" id="PTHR12274:SF3">
    <property type="entry name" value="PROGRANULIN"/>
    <property type="match status" value="1"/>
</dbReference>
<keyword evidence="3" id="KW-0964">Secreted</keyword>
<dbReference type="InterPro" id="IPR037277">
    <property type="entry name" value="Granulin_sf"/>
</dbReference>
<evidence type="ECO:0000313" key="7">
    <source>
        <dbReference type="Proteomes" id="UP001501920"/>
    </source>
</evidence>
<proteinExistence type="inferred from homology"/>
<dbReference type="InterPro" id="IPR039036">
    <property type="entry name" value="Granulin_fam"/>
</dbReference>
<evidence type="ECO:0000256" key="3">
    <source>
        <dbReference type="ARBA" id="ARBA00022525"/>
    </source>
</evidence>
<protein>
    <recommendedName>
        <fullName evidence="5">Granulins domain-containing protein</fullName>
    </recommendedName>
</protein>
<dbReference type="AlphaFoldDB" id="A0A3B4EF75"/>
<evidence type="ECO:0000313" key="6">
    <source>
        <dbReference type="Ensembl" id="ENSPNAP00000033939.2"/>
    </source>
</evidence>
<dbReference type="Gene3D" id="2.10.25.160">
    <property type="entry name" value="Granulin"/>
    <property type="match status" value="2"/>
</dbReference>
<dbReference type="InterPro" id="IPR000118">
    <property type="entry name" value="Granulin"/>
</dbReference>
<reference evidence="6" key="3">
    <citation type="submission" date="2025-09" db="UniProtKB">
        <authorList>
            <consortium name="Ensembl"/>
        </authorList>
    </citation>
    <scope>IDENTIFICATION</scope>
</reference>
<feature type="domain" description="Granulins" evidence="5">
    <location>
        <begin position="156"/>
        <end position="189"/>
    </location>
</feature>
<comment type="similarity">
    <text evidence="2">Belongs to the granulin family.</text>
</comment>
<keyword evidence="4" id="KW-1015">Disulfide bond</keyword>
<dbReference type="GO" id="GO:0005576">
    <property type="term" value="C:extracellular region"/>
    <property type="evidence" value="ECO:0007669"/>
    <property type="project" value="UniProtKB-SubCell"/>
</dbReference>
<name>A0A3B4EF75_PYGNA</name>
<feature type="domain" description="Granulins" evidence="5">
    <location>
        <begin position="45"/>
        <end position="96"/>
    </location>
</feature>
<sequence length="190" mass="20789">MIMKRPRHTHFSSSSLHLYKFQLFPRKPEAPQSALESAEPSVQWCDFKTYCPDCSTCCRTPSGSWSCCVFSNGQCCPDGLHCCANGYRCDSKSSRCLIGGLSLPSSPQRPAITANSTVHRDYEEVRSKLVKEAESSPMVPVNKALETPVDAEIVRCDARSGCPAGSTCCKMLNGEWGCCPYTEVNTGKDA</sequence>
<evidence type="ECO:0000256" key="1">
    <source>
        <dbReference type="ARBA" id="ARBA00004613"/>
    </source>
</evidence>
<accession>A0A3B4EF75</accession>
<evidence type="ECO:0000256" key="4">
    <source>
        <dbReference type="ARBA" id="ARBA00023157"/>
    </source>
</evidence>